<organism evidence="2">
    <name type="scientific">Eucampia antarctica</name>
    <dbReference type="NCBI Taxonomy" id="49252"/>
    <lineage>
        <taxon>Eukaryota</taxon>
        <taxon>Sar</taxon>
        <taxon>Stramenopiles</taxon>
        <taxon>Ochrophyta</taxon>
        <taxon>Bacillariophyta</taxon>
        <taxon>Mediophyceae</taxon>
        <taxon>Biddulphiophycidae</taxon>
        <taxon>Hemiaulales</taxon>
        <taxon>Hemiaulaceae</taxon>
        <taxon>Eucampia</taxon>
    </lineage>
</organism>
<evidence type="ECO:0008006" key="3">
    <source>
        <dbReference type="Google" id="ProtNLM"/>
    </source>
</evidence>
<feature type="chain" id="PRO_5030890815" description="RxLR effector protein" evidence="1">
    <location>
        <begin position="17"/>
        <end position="139"/>
    </location>
</feature>
<protein>
    <recommendedName>
        <fullName evidence="3">RxLR effector protein</fullName>
    </recommendedName>
</protein>
<accession>A0A7S2RRL8</accession>
<name>A0A7S2RRL8_9STRA</name>
<evidence type="ECO:0000256" key="1">
    <source>
        <dbReference type="SAM" id="SignalP"/>
    </source>
</evidence>
<feature type="signal peptide" evidence="1">
    <location>
        <begin position="1"/>
        <end position="16"/>
    </location>
</feature>
<keyword evidence="1" id="KW-0732">Signal</keyword>
<reference evidence="2" key="1">
    <citation type="submission" date="2021-01" db="EMBL/GenBank/DDBJ databases">
        <authorList>
            <person name="Corre E."/>
            <person name="Pelletier E."/>
            <person name="Niang G."/>
            <person name="Scheremetjew M."/>
            <person name="Finn R."/>
            <person name="Kale V."/>
            <person name="Holt S."/>
            <person name="Cochrane G."/>
            <person name="Meng A."/>
            <person name="Brown T."/>
            <person name="Cohen L."/>
        </authorList>
    </citation>
    <scope>NUCLEOTIDE SEQUENCE</scope>
    <source>
        <strain evidence="2">CCMP1452</strain>
    </source>
</reference>
<sequence length="139" mass="15067">MRVLVALLSLAAGANAFGVMPLNTISRSTSLNIAIGDDELSAAQAETRTAGNRWAEIRHLSDEEADEQLSGEELEAFKTYHQRVKDDNDSVIELAAMIMKGVDIPQVQPKTKGARKRDKWAGAQALAAAKLKAGYVKPY</sequence>
<evidence type="ECO:0000313" key="2">
    <source>
        <dbReference type="EMBL" id="CAD9678726.1"/>
    </source>
</evidence>
<proteinExistence type="predicted"/>
<dbReference type="AlphaFoldDB" id="A0A7S2RRL8"/>
<dbReference type="EMBL" id="HBHI01017652">
    <property type="protein sequence ID" value="CAD9678726.1"/>
    <property type="molecule type" value="Transcribed_RNA"/>
</dbReference>
<gene>
    <name evidence="2" type="ORF">EANT1437_LOCUS9032</name>
</gene>